<sequence>MGLVIAWKECEVMCKNILNQKERLNLKIIQEVQVKRVIAQVSKTDRFVLYAGIRVKLMLGWDS</sequence>
<evidence type="ECO:0000313" key="2">
    <source>
        <dbReference type="Proteomes" id="UP000634136"/>
    </source>
</evidence>
<name>A0A835C5Q5_9FABA</name>
<reference evidence="1" key="1">
    <citation type="submission" date="2020-09" db="EMBL/GenBank/DDBJ databases">
        <title>Genome-Enabled Discovery of Anthraquinone Biosynthesis in Senna tora.</title>
        <authorList>
            <person name="Kang S.-H."/>
            <person name="Pandey R.P."/>
            <person name="Lee C.-M."/>
            <person name="Sim J.-S."/>
            <person name="Jeong J.-T."/>
            <person name="Choi B.-S."/>
            <person name="Jung M."/>
            <person name="Ginzburg D."/>
            <person name="Zhao K."/>
            <person name="Won S.Y."/>
            <person name="Oh T.-J."/>
            <person name="Yu Y."/>
            <person name="Kim N.-H."/>
            <person name="Lee O.R."/>
            <person name="Lee T.-H."/>
            <person name="Bashyal P."/>
            <person name="Kim T.-S."/>
            <person name="Lee W.-H."/>
            <person name="Kawkins C."/>
            <person name="Kim C.-K."/>
            <person name="Kim J.S."/>
            <person name="Ahn B.O."/>
            <person name="Rhee S.Y."/>
            <person name="Sohng J.K."/>
        </authorList>
    </citation>
    <scope>NUCLEOTIDE SEQUENCE</scope>
    <source>
        <tissue evidence="1">Leaf</tissue>
    </source>
</reference>
<comment type="caution">
    <text evidence="1">The sequence shown here is derived from an EMBL/GenBank/DDBJ whole genome shotgun (WGS) entry which is preliminary data.</text>
</comment>
<dbReference type="Proteomes" id="UP000634136">
    <property type="component" value="Unassembled WGS sequence"/>
</dbReference>
<proteinExistence type="predicted"/>
<dbReference type="EMBL" id="JAAIUW010000005">
    <property type="protein sequence ID" value="KAF7832140.1"/>
    <property type="molecule type" value="Genomic_DNA"/>
</dbReference>
<gene>
    <name evidence="1" type="ORF">G2W53_014473</name>
</gene>
<accession>A0A835C5Q5</accession>
<dbReference type="AlphaFoldDB" id="A0A835C5Q5"/>
<evidence type="ECO:0000313" key="1">
    <source>
        <dbReference type="EMBL" id="KAF7832140.1"/>
    </source>
</evidence>
<protein>
    <submittedName>
        <fullName evidence="1">Uncharacterized protein</fullName>
    </submittedName>
</protein>
<keyword evidence="2" id="KW-1185">Reference proteome</keyword>
<organism evidence="1 2">
    <name type="scientific">Senna tora</name>
    <dbReference type="NCBI Taxonomy" id="362788"/>
    <lineage>
        <taxon>Eukaryota</taxon>
        <taxon>Viridiplantae</taxon>
        <taxon>Streptophyta</taxon>
        <taxon>Embryophyta</taxon>
        <taxon>Tracheophyta</taxon>
        <taxon>Spermatophyta</taxon>
        <taxon>Magnoliopsida</taxon>
        <taxon>eudicotyledons</taxon>
        <taxon>Gunneridae</taxon>
        <taxon>Pentapetalae</taxon>
        <taxon>rosids</taxon>
        <taxon>fabids</taxon>
        <taxon>Fabales</taxon>
        <taxon>Fabaceae</taxon>
        <taxon>Caesalpinioideae</taxon>
        <taxon>Cassia clade</taxon>
        <taxon>Senna</taxon>
    </lineage>
</organism>